<dbReference type="SUPFAM" id="SSF140500">
    <property type="entry name" value="BAS1536-like"/>
    <property type="match status" value="1"/>
</dbReference>
<dbReference type="PANTHER" id="PTHR41263">
    <property type="entry name" value="ASPARTYL-PHOSPHATE PHOSPHATASE YISI"/>
    <property type="match status" value="1"/>
</dbReference>
<dbReference type="GO" id="GO:0046983">
    <property type="term" value="F:protein dimerization activity"/>
    <property type="evidence" value="ECO:0007669"/>
    <property type="project" value="InterPro"/>
</dbReference>
<accession>A0A1S2LPU5</accession>
<dbReference type="InterPro" id="IPR036638">
    <property type="entry name" value="HLH_DNA-bd_sf"/>
</dbReference>
<name>A0A1S2LPU5_9BACI</name>
<dbReference type="InterPro" id="IPR053028">
    <property type="entry name" value="Spo0E-like_phosphatase"/>
</dbReference>
<dbReference type="Proteomes" id="UP000180098">
    <property type="component" value="Unassembled WGS sequence"/>
</dbReference>
<sequence>MENCECITEIKSKISRLRKHMIYIAQLKGINHSDTIKCSQELDFYLTKYQKIKVAEKQSH</sequence>
<protein>
    <recommendedName>
        <fullName evidence="3">Spo0E family sporulation regulatory protein-aspartic acid phosphatase</fullName>
    </recommendedName>
</protein>
<evidence type="ECO:0000313" key="2">
    <source>
        <dbReference type="Proteomes" id="UP000180098"/>
    </source>
</evidence>
<keyword evidence="2" id="KW-1185">Reference proteome</keyword>
<reference evidence="1 2" key="1">
    <citation type="submission" date="2016-10" db="EMBL/GenBank/DDBJ databases">
        <title>Draft genome sequences of four alkaliphilic bacteria belonging to the Anaerobacillus genus.</title>
        <authorList>
            <person name="Bassil N.M."/>
            <person name="Lloyd J.R."/>
        </authorList>
    </citation>
    <scope>NUCLEOTIDE SEQUENCE [LARGE SCALE GENOMIC DNA]</scope>
    <source>
        <strain evidence="1 2">DSM 15340</strain>
    </source>
</reference>
<dbReference type="PANTHER" id="PTHR41263:SF1">
    <property type="entry name" value="ASPARTYL-PHOSPHATE PHOSPHATASE YISI"/>
    <property type="match status" value="1"/>
</dbReference>
<dbReference type="InterPro" id="IPR037208">
    <property type="entry name" value="Spo0E-like_sf"/>
</dbReference>
<dbReference type="RefSeq" id="WP_071312568.1">
    <property type="nucleotide sequence ID" value="NZ_MLQQ01000006.1"/>
</dbReference>
<proteinExistence type="predicted"/>
<dbReference type="InterPro" id="IPR018540">
    <property type="entry name" value="Spo0E-like"/>
</dbReference>
<dbReference type="Pfam" id="PF09388">
    <property type="entry name" value="SpoOE-like"/>
    <property type="match status" value="1"/>
</dbReference>
<gene>
    <name evidence="1" type="ORF">BKP35_06525</name>
</gene>
<evidence type="ECO:0000313" key="1">
    <source>
        <dbReference type="EMBL" id="OIJ14528.1"/>
    </source>
</evidence>
<dbReference type="GO" id="GO:0043937">
    <property type="term" value="P:regulation of sporulation"/>
    <property type="evidence" value="ECO:0007669"/>
    <property type="project" value="InterPro"/>
</dbReference>
<organism evidence="1 2">
    <name type="scientific">Anaerobacillus arseniciselenatis</name>
    <dbReference type="NCBI Taxonomy" id="85682"/>
    <lineage>
        <taxon>Bacteria</taxon>
        <taxon>Bacillati</taxon>
        <taxon>Bacillota</taxon>
        <taxon>Bacilli</taxon>
        <taxon>Bacillales</taxon>
        <taxon>Bacillaceae</taxon>
        <taxon>Anaerobacillus</taxon>
    </lineage>
</organism>
<dbReference type="AlphaFoldDB" id="A0A1S2LPU5"/>
<comment type="caution">
    <text evidence="1">The sequence shown here is derived from an EMBL/GenBank/DDBJ whole genome shotgun (WGS) entry which is preliminary data.</text>
</comment>
<dbReference type="Gene3D" id="4.10.280.10">
    <property type="entry name" value="Helix-loop-helix DNA-binding domain"/>
    <property type="match status" value="1"/>
</dbReference>
<dbReference type="EMBL" id="MLQQ01000006">
    <property type="protein sequence ID" value="OIJ14528.1"/>
    <property type="molecule type" value="Genomic_DNA"/>
</dbReference>
<evidence type="ECO:0008006" key="3">
    <source>
        <dbReference type="Google" id="ProtNLM"/>
    </source>
</evidence>